<accession>A0A8J2L019</accession>
<dbReference type="EMBL" id="CAJVCH010281885">
    <property type="protein sequence ID" value="CAG7784744.1"/>
    <property type="molecule type" value="Genomic_DNA"/>
</dbReference>
<organism evidence="2 3">
    <name type="scientific">Allacma fusca</name>
    <dbReference type="NCBI Taxonomy" id="39272"/>
    <lineage>
        <taxon>Eukaryota</taxon>
        <taxon>Metazoa</taxon>
        <taxon>Ecdysozoa</taxon>
        <taxon>Arthropoda</taxon>
        <taxon>Hexapoda</taxon>
        <taxon>Collembola</taxon>
        <taxon>Symphypleona</taxon>
        <taxon>Sminthuridae</taxon>
        <taxon>Allacma</taxon>
    </lineage>
</organism>
<feature type="chain" id="PRO_5035305939" evidence="1">
    <location>
        <begin position="20"/>
        <end position="163"/>
    </location>
</feature>
<evidence type="ECO:0000313" key="3">
    <source>
        <dbReference type="Proteomes" id="UP000708208"/>
    </source>
</evidence>
<dbReference type="OrthoDB" id="10459605at2759"/>
<dbReference type="AlphaFoldDB" id="A0A8J2L019"/>
<protein>
    <submittedName>
        <fullName evidence="2">Uncharacterized protein</fullName>
    </submittedName>
</protein>
<feature type="signal peptide" evidence="1">
    <location>
        <begin position="1"/>
        <end position="19"/>
    </location>
</feature>
<name>A0A8J2L019_9HEXA</name>
<keyword evidence="1" id="KW-0732">Signal</keyword>
<evidence type="ECO:0000256" key="1">
    <source>
        <dbReference type="SAM" id="SignalP"/>
    </source>
</evidence>
<comment type="caution">
    <text evidence="2">The sequence shown here is derived from an EMBL/GenBank/DDBJ whole genome shotgun (WGS) entry which is preliminary data.</text>
</comment>
<keyword evidence="3" id="KW-1185">Reference proteome</keyword>
<reference evidence="2" key="1">
    <citation type="submission" date="2021-06" db="EMBL/GenBank/DDBJ databases">
        <authorList>
            <person name="Hodson N. C."/>
            <person name="Mongue J. A."/>
            <person name="Jaron S. K."/>
        </authorList>
    </citation>
    <scope>NUCLEOTIDE SEQUENCE</scope>
</reference>
<evidence type="ECO:0000313" key="2">
    <source>
        <dbReference type="EMBL" id="CAG7784744.1"/>
    </source>
</evidence>
<dbReference type="Proteomes" id="UP000708208">
    <property type="component" value="Unassembled WGS sequence"/>
</dbReference>
<gene>
    <name evidence="2" type="ORF">AFUS01_LOCUS23413</name>
</gene>
<proteinExistence type="predicted"/>
<sequence>MKCGVFFVISGFVLQTVSSLNCSAIVAIENEGILHYLARVNFPAPFEHKGQWHLTMETDVPYTFLGGWDVWVNASEDAGRAILTSRQEDLHILQNDTISFRFRISWFTNEPKPEVISLTWENATICKTATETGRKVRTVWRHELQIVKLFTRTISSEINTYSA</sequence>